<evidence type="ECO:0000256" key="4">
    <source>
        <dbReference type="SAM" id="SignalP"/>
    </source>
</evidence>
<accession>T1JH93</accession>
<dbReference type="eggNOG" id="KOG0157">
    <property type="taxonomic scope" value="Eukaryota"/>
</dbReference>
<keyword evidence="3" id="KW-0408">Iron</keyword>
<keyword evidence="4" id="KW-0732">Signal</keyword>
<dbReference type="Pfam" id="PF00067">
    <property type="entry name" value="p450"/>
    <property type="match status" value="2"/>
</dbReference>
<evidence type="ECO:0008006" key="7">
    <source>
        <dbReference type="Google" id="ProtNLM"/>
    </source>
</evidence>
<dbReference type="PANTHER" id="PTHR24280">
    <property type="entry name" value="CYTOCHROME P450 20A1"/>
    <property type="match status" value="1"/>
</dbReference>
<dbReference type="GO" id="GO:0020037">
    <property type="term" value="F:heme binding"/>
    <property type="evidence" value="ECO:0007669"/>
    <property type="project" value="InterPro"/>
</dbReference>
<comment type="similarity">
    <text evidence="1">Belongs to the cytochrome P450 family.</text>
</comment>
<dbReference type="Proteomes" id="UP000014500">
    <property type="component" value="Unassembled WGS sequence"/>
</dbReference>
<protein>
    <recommendedName>
        <fullName evidence="7">Cytochrome P450</fullName>
    </recommendedName>
</protein>
<feature type="signal peptide" evidence="4">
    <location>
        <begin position="1"/>
        <end position="24"/>
    </location>
</feature>
<dbReference type="InterPro" id="IPR002401">
    <property type="entry name" value="Cyt_P450_E_grp-I"/>
</dbReference>
<name>T1JH93_STRMM</name>
<proteinExistence type="inferred from homology"/>
<feature type="binding site" description="axial binding residue" evidence="3">
    <location>
        <position position="411"/>
    </location>
    <ligand>
        <name>heme</name>
        <dbReference type="ChEBI" id="CHEBI:30413"/>
    </ligand>
    <ligandPart>
        <name>Fe</name>
        <dbReference type="ChEBI" id="CHEBI:18248"/>
    </ligandPart>
</feature>
<comment type="cofactor">
    <cofactor evidence="3">
        <name>heme</name>
        <dbReference type="ChEBI" id="CHEBI:30413"/>
    </cofactor>
</comment>
<dbReference type="AlphaFoldDB" id="T1JH93"/>
<dbReference type="Gene3D" id="1.10.630.10">
    <property type="entry name" value="Cytochrome P450"/>
    <property type="match status" value="2"/>
</dbReference>
<evidence type="ECO:0000256" key="1">
    <source>
        <dbReference type="ARBA" id="ARBA00010617"/>
    </source>
</evidence>
<dbReference type="InterPro" id="IPR001128">
    <property type="entry name" value="Cyt_P450"/>
</dbReference>
<keyword evidence="6" id="KW-1185">Reference proteome</keyword>
<dbReference type="EMBL" id="JH432223">
    <property type="status" value="NOT_ANNOTATED_CDS"/>
    <property type="molecule type" value="Genomic_DNA"/>
</dbReference>
<sequence>MDTVTLILVATLIVVLSLIAYTGGNENEDKIKQIPGLNQSQSKNGQIIIGEFSKFLEDLHKRFGTIASFYHNNKYAVSIADPELLKPLRQLEIVSTEMFDQFQIVTGKESFMLQDLEEIKRRRKLYAHHFMLRACKSYTDCFLEIANEYVEKWKKLSKDDHIPLMETTLEATLKGILRTSYGDYFKDEKSLKHFKKLLVNVSLLMEKEIKANSTEEMEMNQNVGKIRAIVKHILSSRERDTSASTDRNVFIDVLLEDGQSTEAQMGDSMLFIMAGYDPTGRLIMWILYELASQPELQEKLYEELKSVLGDDDISLAILPKLHYLGQIVDEIIRYRFHSLFTARIIPKELKLANYVIPANSTLYLPLGIPFTNDKYYTNPEKFDPEHFSAENSKLRNPYAWKPFGYAGKRQCPGQSYARTIISVYLAQWVRQFRFVLVPNQKINIVRGMMLRPEVDILNEDTRQIPGLSPSESKDGQVIFAEFSLYLADLHKRFGPVVSFYQNNQYAVSIAHPDLLKQLRHLEITPTDLFTQFEIVSGKEAFGFQELEEIRRRRKLYDHHFMLKSCKSFSDCFVEIAKEYVEKWKKLGKDHQLRLMDVISEATLKGILRTSYGDYFKDEKSLQHFKKLLVNVSMLLEKQLLPNSPEEVDMKKYVEEINTIVKQILATRVRETTDSDVERNLFIDVLLEDTKSEAAQLADSTIFIMAGYDVTGKTIMWTLYELAKQPELQEKLYEELKSVLGDNSTSLETIPQLQYLGQVIDETIRYRLKTIFAARNNPEDLKLGNYLIPANSRLYLNLGETFMDNKHYANAEKFDPEHFSVVNSRKRHPYAWKPFGFAGKRQCPGQSYVRTKISIYLAEWIRQFRFKLVPDQNLKFVQGMIIRPEDDILVTLEPRH</sequence>
<keyword evidence="2" id="KW-0560">Oxidoreductase</keyword>
<dbReference type="HOGENOM" id="CLU_323217_0_0_1"/>
<reference evidence="6" key="1">
    <citation type="submission" date="2011-05" db="EMBL/GenBank/DDBJ databases">
        <authorList>
            <person name="Richards S.R."/>
            <person name="Qu J."/>
            <person name="Jiang H."/>
            <person name="Jhangiani S.N."/>
            <person name="Agravi P."/>
            <person name="Goodspeed R."/>
            <person name="Gross S."/>
            <person name="Mandapat C."/>
            <person name="Jackson L."/>
            <person name="Mathew T."/>
            <person name="Pu L."/>
            <person name="Thornton R."/>
            <person name="Saada N."/>
            <person name="Wilczek-Boney K.B."/>
            <person name="Lee S."/>
            <person name="Kovar C."/>
            <person name="Wu Y."/>
            <person name="Scherer S.E."/>
            <person name="Worley K.C."/>
            <person name="Muzny D.M."/>
            <person name="Gibbs R."/>
        </authorList>
    </citation>
    <scope>NUCLEOTIDE SEQUENCE</scope>
    <source>
        <strain evidence="6">Brora</strain>
    </source>
</reference>
<evidence type="ECO:0000256" key="3">
    <source>
        <dbReference type="PIRSR" id="PIRSR602401-1"/>
    </source>
</evidence>
<dbReference type="EnsemblMetazoa" id="SMAR013224-RA">
    <property type="protein sequence ID" value="SMAR013224-PA"/>
    <property type="gene ID" value="SMAR013224"/>
</dbReference>
<keyword evidence="3" id="KW-0479">Metal-binding</keyword>
<dbReference type="GO" id="GO:0016020">
    <property type="term" value="C:membrane"/>
    <property type="evidence" value="ECO:0007669"/>
    <property type="project" value="TreeGrafter"/>
</dbReference>
<dbReference type="SUPFAM" id="SSF48264">
    <property type="entry name" value="Cytochrome P450"/>
    <property type="match status" value="2"/>
</dbReference>
<keyword evidence="2" id="KW-0503">Monooxygenase</keyword>
<dbReference type="GO" id="GO:0016705">
    <property type="term" value="F:oxidoreductase activity, acting on paired donors, with incorporation or reduction of molecular oxygen"/>
    <property type="evidence" value="ECO:0007669"/>
    <property type="project" value="InterPro"/>
</dbReference>
<dbReference type="GO" id="GO:0005506">
    <property type="term" value="F:iron ion binding"/>
    <property type="evidence" value="ECO:0007669"/>
    <property type="project" value="InterPro"/>
</dbReference>
<dbReference type="PhylomeDB" id="T1JH93"/>
<dbReference type="PANTHER" id="PTHR24280:SF4">
    <property type="entry name" value="CYTOCHROME P450 20A1"/>
    <property type="match status" value="1"/>
</dbReference>
<feature type="chain" id="PRO_5004590507" description="Cytochrome P450" evidence="4">
    <location>
        <begin position="25"/>
        <end position="895"/>
    </location>
</feature>
<keyword evidence="3" id="KW-0349">Heme</keyword>
<organism evidence="5 6">
    <name type="scientific">Strigamia maritima</name>
    <name type="common">European centipede</name>
    <name type="synonym">Geophilus maritimus</name>
    <dbReference type="NCBI Taxonomy" id="126957"/>
    <lineage>
        <taxon>Eukaryota</taxon>
        <taxon>Metazoa</taxon>
        <taxon>Ecdysozoa</taxon>
        <taxon>Arthropoda</taxon>
        <taxon>Myriapoda</taxon>
        <taxon>Chilopoda</taxon>
        <taxon>Pleurostigmophora</taxon>
        <taxon>Geophilomorpha</taxon>
        <taxon>Linotaeniidae</taxon>
        <taxon>Strigamia</taxon>
    </lineage>
</organism>
<dbReference type="GO" id="GO:0004497">
    <property type="term" value="F:monooxygenase activity"/>
    <property type="evidence" value="ECO:0007669"/>
    <property type="project" value="UniProtKB-KW"/>
</dbReference>
<dbReference type="eggNOG" id="KOG0158">
    <property type="taxonomic scope" value="Eukaryota"/>
</dbReference>
<dbReference type="STRING" id="126957.T1JH93"/>
<evidence type="ECO:0000256" key="2">
    <source>
        <dbReference type="ARBA" id="ARBA00023033"/>
    </source>
</evidence>
<evidence type="ECO:0000313" key="6">
    <source>
        <dbReference type="Proteomes" id="UP000014500"/>
    </source>
</evidence>
<dbReference type="InterPro" id="IPR052666">
    <property type="entry name" value="CYP450_20A1-like"/>
</dbReference>
<dbReference type="InterPro" id="IPR036396">
    <property type="entry name" value="Cyt_P450_sf"/>
</dbReference>
<evidence type="ECO:0000313" key="5">
    <source>
        <dbReference type="EnsemblMetazoa" id="SMAR013224-PA"/>
    </source>
</evidence>
<dbReference type="CDD" id="cd00302">
    <property type="entry name" value="cytochrome_P450"/>
    <property type="match status" value="2"/>
</dbReference>
<dbReference type="PRINTS" id="PR00463">
    <property type="entry name" value="EP450I"/>
</dbReference>
<reference evidence="5" key="2">
    <citation type="submission" date="2015-02" db="UniProtKB">
        <authorList>
            <consortium name="EnsemblMetazoa"/>
        </authorList>
    </citation>
    <scope>IDENTIFICATION</scope>
</reference>